<dbReference type="GO" id="GO:0005549">
    <property type="term" value="F:odorant binding"/>
    <property type="evidence" value="ECO:0007669"/>
    <property type="project" value="InterPro"/>
</dbReference>
<dbReference type="EMBL" id="KQ793751">
    <property type="protein sequence ID" value="OAD47028.1"/>
    <property type="molecule type" value="Genomic_DNA"/>
</dbReference>
<dbReference type="GO" id="GO:0005886">
    <property type="term" value="C:plasma membrane"/>
    <property type="evidence" value="ECO:0007669"/>
    <property type="project" value="UniProtKB-SubCell"/>
</dbReference>
<organism evidence="11 12">
    <name type="scientific">Eufriesea mexicana</name>
    <dbReference type="NCBI Taxonomy" id="516756"/>
    <lineage>
        <taxon>Eukaryota</taxon>
        <taxon>Metazoa</taxon>
        <taxon>Ecdysozoa</taxon>
        <taxon>Arthropoda</taxon>
        <taxon>Hexapoda</taxon>
        <taxon>Insecta</taxon>
        <taxon>Pterygota</taxon>
        <taxon>Neoptera</taxon>
        <taxon>Endopterygota</taxon>
        <taxon>Hymenoptera</taxon>
        <taxon>Apocrita</taxon>
        <taxon>Aculeata</taxon>
        <taxon>Apoidea</taxon>
        <taxon>Anthophila</taxon>
        <taxon>Apidae</taxon>
        <taxon>Eufriesea</taxon>
    </lineage>
</organism>
<feature type="transmembrane region" description="Helical" evidence="10">
    <location>
        <begin position="243"/>
        <end position="265"/>
    </location>
</feature>
<feature type="transmembrane region" description="Helical" evidence="10">
    <location>
        <begin position="180"/>
        <end position="201"/>
    </location>
</feature>
<dbReference type="GO" id="GO:0004984">
    <property type="term" value="F:olfactory receptor activity"/>
    <property type="evidence" value="ECO:0007669"/>
    <property type="project" value="InterPro"/>
</dbReference>
<comment type="subcellular location">
    <subcellularLocation>
        <location evidence="1 10">Cell membrane</location>
        <topology evidence="1 10">Multi-pass membrane protein</topology>
    </subcellularLocation>
</comment>
<keyword evidence="5 10" id="KW-0552">Olfaction</keyword>
<keyword evidence="7 10" id="KW-0472">Membrane</keyword>
<sequence>MSKQLTLERVINIIWLSVALTFCWPLPANSSKIKTLGYKLLQIVSIISASLLLLPLLYSAYVHTNNVIIAFKCFCLGSVLIQFIIQTIICLINYDSIQYIVEEMMINVKEAKQYERAIFYKYIKKYYTFYGSSMVCMYLTATTFSAGPMFLPNSFPSEAEYSFRVDYTPVRVILYMHQLILSYQCAAHMCISLFGALLFWYTSAKFECLAIELQKITNVRMLVVCLNKQIRLRRYAEEIIKNFRFIIIYAIAISTFALTLCALIMLMNVSVIVKLQFIISCVTVLTEIYVYAWSANHMMDLSTYVSQSAYELRWFDLTLEMQKDLLIVLAYQKPVVFSVPCILPELSLRYYCSYLSNAFSIITAARVLLGKNSS</sequence>
<evidence type="ECO:0000313" key="12">
    <source>
        <dbReference type="Proteomes" id="UP000250275"/>
    </source>
</evidence>
<keyword evidence="9 10" id="KW-0807">Transducer</keyword>
<evidence type="ECO:0000256" key="8">
    <source>
        <dbReference type="ARBA" id="ARBA00023170"/>
    </source>
</evidence>
<feature type="transmembrane region" description="Helical" evidence="10">
    <location>
        <begin position="67"/>
        <end position="94"/>
    </location>
</feature>
<dbReference type="AlphaFoldDB" id="A0A310S6Y8"/>
<dbReference type="Proteomes" id="UP000250275">
    <property type="component" value="Unassembled WGS sequence"/>
</dbReference>
<keyword evidence="4 10" id="KW-0812">Transmembrane</keyword>
<dbReference type="PANTHER" id="PTHR21137">
    <property type="entry name" value="ODORANT RECEPTOR"/>
    <property type="match status" value="1"/>
</dbReference>
<keyword evidence="6 10" id="KW-1133">Transmembrane helix</keyword>
<evidence type="ECO:0000256" key="10">
    <source>
        <dbReference type="RuleBase" id="RU351113"/>
    </source>
</evidence>
<feature type="transmembrane region" description="Helical" evidence="10">
    <location>
        <begin position="12"/>
        <end position="28"/>
    </location>
</feature>
<evidence type="ECO:0000256" key="9">
    <source>
        <dbReference type="ARBA" id="ARBA00023224"/>
    </source>
</evidence>
<feature type="transmembrane region" description="Helical" evidence="10">
    <location>
        <begin position="271"/>
        <end position="292"/>
    </location>
</feature>
<evidence type="ECO:0000256" key="4">
    <source>
        <dbReference type="ARBA" id="ARBA00022692"/>
    </source>
</evidence>
<evidence type="ECO:0000313" key="11">
    <source>
        <dbReference type="EMBL" id="OAD47028.1"/>
    </source>
</evidence>
<evidence type="ECO:0000256" key="5">
    <source>
        <dbReference type="ARBA" id="ARBA00022725"/>
    </source>
</evidence>
<comment type="similarity">
    <text evidence="10">Belongs to the insect chemoreceptor superfamily. Heteromeric odorant receptor channel (TC 1.A.69) family.</text>
</comment>
<name>A0A310S6Y8_9HYME</name>
<evidence type="ECO:0000256" key="7">
    <source>
        <dbReference type="ARBA" id="ARBA00023136"/>
    </source>
</evidence>
<keyword evidence="2" id="KW-1003">Cell membrane</keyword>
<keyword evidence="8 10" id="KW-0675">Receptor</keyword>
<feature type="transmembrane region" description="Helical" evidence="10">
    <location>
        <begin position="126"/>
        <end position="151"/>
    </location>
</feature>
<evidence type="ECO:0000256" key="2">
    <source>
        <dbReference type="ARBA" id="ARBA00022475"/>
    </source>
</evidence>
<reference evidence="11 12" key="1">
    <citation type="submission" date="2015-07" db="EMBL/GenBank/DDBJ databases">
        <title>The genome of Eufriesea mexicana.</title>
        <authorList>
            <person name="Pan H."/>
            <person name="Kapheim K."/>
        </authorList>
    </citation>
    <scope>NUCLEOTIDE SEQUENCE [LARGE SCALE GENOMIC DNA]</scope>
    <source>
        <strain evidence="11">0111107269</strain>
        <tissue evidence="11">Whole body</tissue>
    </source>
</reference>
<gene>
    <name evidence="11" type="ORF">WN48_05726</name>
</gene>
<evidence type="ECO:0000256" key="1">
    <source>
        <dbReference type="ARBA" id="ARBA00004651"/>
    </source>
</evidence>
<evidence type="ECO:0000256" key="6">
    <source>
        <dbReference type="ARBA" id="ARBA00022989"/>
    </source>
</evidence>
<dbReference type="Pfam" id="PF02949">
    <property type="entry name" value="7tm_6"/>
    <property type="match status" value="1"/>
</dbReference>
<protein>
    <recommendedName>
        <fullName evidence="10">Odorant receptor</fullName>
    </recommendedName>
</protein>
<feature type="transmembrane region" description="Helical" evidence="10">
    <location>
        <begin position="40"/>
        <end position="61"/>
    </location>
</feature>
<dbReference type="PANTHER" id="PTHR21137:SF35">
    <property type="entry name" value="ODORANT RECEPTOR 19A-RELATED"/>
    <property type="match status" value="1"/>
</dbReference>
<accession>A0A310S6Y8</accession>
<evidence type="ECO:0000256" key="3">
    <source>
        <dbReference type="ARBA" id="ARBA00022606"/>
    </source>
</evidence>
<dbReference type="InterPro" id="IPR004117">
    <property type="entry name" value="7tm6_olfct_rcpt"/>
</dbReference>
<keyword evidence="12" id="KW-1185">Reference proteome</keyword>
<proteinExistence type="inferred from homology"/>
<keyword evidence="3 10" id="KW-0716">Sensory transduction</keyword>
<dbReference type="OrthoDB" id="8185860at2759"/>
<dbReference type="GO" id="GO:0007165">
    <property type="term" value="P:signal transduction"/>
    <property type="evidence" value="ECO:0007669"/>
    <property type="project" value="UniProtKB-KW"/>
</dbReference>